<sequence>MMASKDSFLEQAPKQLFIGGKWLDAESGAVDDVVNPATGEVIARVARGGGADTEKAIEAAQAAFPIWASLDVDERAKILRRVADLIIEKADELATI</sequence>
<dbReference type="EC" id="1.2.1.16" evidence="3"/>
<gene>
    <name evidence="3" type="ORF">NBRC111894_3017</name>
</gene>
<evidence type="ECO:0000259" key="2">
    <source>
        <dbReference type="Pfam" id="PF00171"/>
    </source>
</evidence>
<dbReference type="AlphaFoldDB" id="A0A4Y1ZEP8"/>
<evidence type="ECO:0000256" key="1">
    <source>
        <dbReference type="ARBA" id="ARBA00023002"/>
    </source>
</evidence>
<dbReference type="InterPro" id="IPR016161">
    <property type="entry name" value="Ald_DH/histidinol_DH"/>
</dbReference>
<organism evidence="3 4">
    <name type="scientific">Sporolactobacillus inulinus</name>
    <dbReference type="NCBI Taxonomy" id="2078"/>
    <lineage>
        <taxon>Bacteria</taxon>
        <taxon>Bacillati</taxon>
        <taxon>Bacillota</taxon>
        <taxon>Bacilli</taxon>
        <taxon>Bacillales</taxon>
        <taxon>Sporolactobacillaceae</taxon>
        <taxon>Sporolactobacillus</taxon>
    </lineage>
</organism>
<dbReference type="Gene3D" id="3.40.605.10">
    <property type="entry name" value="Aldehyde Dehydrogenase, Chain A, domain 1"/>
    <property type="match status" value="1"/>
</dbReference>
<dbReference type="Pfam" id="PF00171">
    <property type="entry name" value="Aldedh"/>
    <property type="match status" value="1"/>
</dbReference>
<dbReference type="InterPro" id="IPR015590">
    <property type="entry name" value="Aldehyde_DH_dom"/>
</dbReference>
<evidence type="ECO:0000313" key="4">
    <source>
        <dbReference type="Proteomes" id="UP000319716"/>
    </source>
</evidence>
<evidence type="ECO:0000313" key="3">
    <source>
        <dbReference type="EMBL" id="GAY77463.1"/>
    </source>
</evidence>
<reference evidence="3 4" key="1">
    <citation type="submission" date="2017-11" db="EMBL/GenBank/DDBJ databases">
        <title>Draft Genome Sequence of Sporolactobacillus inulinus NBRC 111894 Isolated from Koso, a Japanese Sugar-Vegetable Fermented Beverage.</title>
        <authorList>
            <person name="Chiou T.Y."/>
            <person name="Oshima K."/>
            <person name="Suda W."/>
            <person name="Hattori M."/>
            <person name="Takahashi T."/>
        </authorList>
    </citation>
    <scope>NUCLEOTIDE SEQUENCE [LARGE SCALE GENOMIC DNA]</scope>
    <source>
        <strain evidence="3 4">NBRC111894</strain>
    </source>
</reference>
<protein>
    <submittedName>
        <fullName evidence="3">Succinate-semialdehyde dehydrogenase [NAD(P)+]</fullName>
        <ecNumber evidence="3">1.2.1.16</ecNumber>
    </submittedName>
</protein>
<dbReference type="Proteomes" id="UP000319716">
    <property type="component" value="Unassembled WGS sequence"/>
</dbReference>
<name>A0A4Y1ZEP8_9BACL</name>
<dbReference type="SUPFAM" id="SSF53720">
    <property type="entry name" value="ALDH-like"/>
    <property type="match status" value="1"/>
</dbReference>
<dbReference type="EMBL" id="BEXB01000026">
    <property type="protein sequence ID" value="GAY77463.1"/>
    <property type="molecule type" value="Genomic_DNA"/>
</dbReference>
<dbReference type="GO" id="GO:0009013">
    <property type="term" value="F:succinate-semialdehyde dehydrogenase [NAD(P)+] activity"/>
    <property type="evidence" value="ECO:0007669"/>
    <property type="project" value="UniProtKB-EC"/>
</dbReference>
<dbReference type="PANTHER" id="PTHR11699">
    <property type="entry name" value="ALDEHYDE DEHYDROGENASE-RELATED"/>
    <property type="match status" value="1"/>
</dbReference>
<accession>A0A4Y1ZEP8</accession>
<comment type="caution">
    <text evidence="3">The sequence shown here is derived from an EMBL/GenBank/DDBJ whole genome shotgun (WGS) entry which is preliminary data.</text>
</comment>
<dbReference type="InterPro" id="IPR016162">
    <property type="entry name" value="Ald_DH_N"/>
</dbReference>
<feature type="domain" description="Aldehyde dehydrogenase" evidence="2">
    <location>
        <begin position="22"/>
        <end position="96"/>
    </location>
</feature>
<keyword evidence="1 3" id="KW-0560">Oxidoreductase</keyword>
<proteinExistence type="predicted"/>